<accession>A0A8S1AWJ2</accession>
<gene>
    <name evidence="1" type="ORF">APLA_LOCUS14582</name>
</gene>
<organism evidence="1 2">
    <name type="scientific">Arctia plantaginis</name>
    <name type="common">Wood tiger moth</name>
    <name type="synonym">Phalaena plantaginis</name>
    <dbReference type="NCBI Taxonomy" id="874455"/>
    <lineage>
        <taxon>Eukaryota</taxon>
        <taxon>Metazoa</taxon>
        <taxon>Ecdysozoa</taxon>
        <taxon>Arthropoda</taxon>
        <taxon>Hexapoda</taxon>
        <taxon>Insecta</taxon>
        <taxon>Pterygota</taxon>
        <taxon>Neoptera</taxon>
        <taxon>Endopterygota</taxon>
        <taxon>Lepidoptera</taxon>
        <taxon>Glossata</taxon>
        <taxon>Ditrysia</taxon>
        <taxon>Noctuoidea</taxon>
        <taxon>Erebidae</taxon>
        <taxon>Arctiinae</taxon>
        <taxon>Arctia</taxon>
    </lineage>
</organism>
<protein>
    <submittedName>
        <fullName evidence="1">Uncharacterized protein</fullName>
    </submittedName>
</protein>
<reference evidence="1 2" key="1">
    <citation type="submission" date="2020-04" db="EMBL/GenBank/DDBJ databases">
        <authorList>
            <person name="Wallbank WR R."/>
            <person name="Pardo Diaz C."/>
            <person name="Kozak K."/>
            <person name="Martin S."/>
            <person name="Jiggins C."/>
            <person name="Moest M."/>
            <person name="Warren A I."/>
            <person name="Byers J.R.P. K."/>
            <person name="Montejo-Kovacevich G."/>
            <person name="Yen C E."/>
        </authorList>
    </citation>
    <scope>NUCLEOTIDE SEQUENCE [LARGE SCALE GENOMIC DNA]</scope>
</reference>
<name>A0A8S1AWJ2_ARCPL</name>
<proteinExistence type="predicted"/>
<dbReference type="EMBL" id="CADEBD010000399">
    <property type="protein sequence ID" value="CAB3254129.1"/>
    <property type="molecule type" value="Genomic_DNA"/>
</dbReference>
<evidence type="ECO:0000313" key="1">
    <source>
        <dbReference type="EMBL" id="CAB3254129.1"/>
    </source>
</evidence>
<evidence type="ECO:0000313" key="2">
    <source>
        <dbReference type="Proteomes" id="UP000494256"/>
    </source>
</evidence>
<comment type="caution">
    <text evidence="1">The sequence shown here is derived from an EMBL/GenBank/DDBJ whole genome shotgun (WGS) entry which is preliminary data.</text>
</comment>
<dbReference type="Proteomes" id="UP000494256">
    <property type="component" value="Unassembled WGS sequence"/>
</dbReference>
<dbReference type="OrthoDB" id="65569at2759"/>
<sequence>MGTRCRRVVVQLAQRGLRDELLRARRDVTSADLNLDRPPRRFYLNKRLTRSKQLFFVFDKLLLPWVEVCVDQTP</sequence>
<dbReference type="AlphaFoldDB" id="A0A8S1AWJ2"/>